<dbReference type="EMBL" id="HBUE01315087">
    <property type="protein sequence ID" value="CAG6585240.1"/>
    <property type="molecule type" value="Transcribed_RNA"/>
</dbReference>
<feature type="region of interest" description="Disordered" evidence="1">
    <location>
        <begin position="1"/>
        <end position="50"/>
    </location>
</feature>
<dbReference type="EMBL" id="HBUE01004750">
    <property type="protein sequence ID" value="CAG6445422.1"/>
    <property type="molecule type" value="Transcribed_RNA"/>
</dbReference>
<dbReference type="EMBL" id="HBUE01315085">
    <property type="protein sequence ID" value="CAG6585238.1"/>
    <property type="molecule type" value="Transcribed_RNA"/>
</dbReference>
<organism evidence="2">
    <name type="scientific">Culex pipiens</name>
    <name type="common">House mosquito</name>
    <dbReference type="NCBI Taxonomy" id="7175"/>
    <lineage>
        <taxon>Eukaryota</taxon>
        <taxon>Metazoa</taxon>
        <taxon>Ecdysozoa</taxon>
        <taxon>Arthropoda</taxon>
        <taxon>Hexapoda</taxon>
        <taxon>Insecta</taxon>
        <taxon>Pterygota</taxon>
        <taxon>Neoptera</taxon>
        <taxon>Endopterygota</taxon>
        <taxon>Diptera</taxon>
        <taxon>Nematocera</taxon>
        <taxon>Culicoidea</taxon>
        <taxon>Culicidae</taxon>
        <taxon>Culicinae</taxon>
        <taxon>Culicini</taxon>
        <taxon>Culex</taxon>
        <taxon>Culex</taxon>
    </lineage>
</organism>
<accession>A0A8D8HE28</accession>
<evidence type="ECO:0000256" key="1">
    <source>
        <dbReference type="SAM" id="MobiDB-lite"/>
    </source>
</evidence>
<dbReference type="EMBL" id="HBUE01208735">
    <property type="protein sequence ID" value="CAG6533358.1"/>
    <property type="molecule type" value="Transcribed_RNA"/>
</dbReference>
<evidence type="ECO:0000313" key="2">
    <source>
        <dbReference type="EMBL" id="CAG6533360.1"/>
    </source>
</evidence>
<dbReference type="EMBL" id="HBUE01004747">
    <property type="protein sequence ID" value="CAG6445420.1"/>
    <property type="molecule type" value="Transcribed_RNA"/>
</dbReference>
<dbReference type="AlphaFoldDB" id="A0A8D8HE28"/>
<dbReference type="EMBL" id="HBUE01208737">
    <property type="protein sequence ID" value="CAG6533360.1"/>
    <property type="molecule type" value="Transcribed_RNA"/>
</dbReference>
<dbReference type="EMBL" id="HBUE01004753">
    <property type="protein sequence ID" value="CAG6445428.1"/>
    <property type="molecule type" value="Transcribed_RNA"/>
</dbReference>
<sequence length="173" mass="18538">MGAARAEPAQVGRFDRDATGLPGAAAVPAADREQKVPRHQHRESEEARAGVHLVSGARTLLFQLHRQHGGGLQYCGIAQWPQVGPPQRPVDPSSHQSVHRPHRRGTGVHLRLHGQDGGPVPGAAPPVAPVGAHRVRDCHDRVRGHNHPVVVTPANALRQPQSQLDHAHGRAGH</sequence>
<reference evidence="2" key="1">
    <citation type="submission" date="2021-05" db="EMBL/GenBank/DDBJ databases">
        <authorList>
            <person name="Alioto T."/>
            <person name="Alioto T."/>
            <person name="Gomez Garrido J."/>
        </authorList>
    </citation>
    <scope>NUCLEOTIDE SEQUENCE</scope>
</reference>
<feature type="compositionally biased region" description="Basic and acidic residues" evidence="1">
    <location>
        <begin position="30"/>
        <end position="49"/>
    </location>
</feature>
<proteinExistence type="predicted"/>
<protein>
    <submittedName>
        <fullName evidence="2">(northern house mosquito) hypothetical protein</fullName>
    </submittedName>
</protein>
<dbReference type="EMBL" id="HBUE01004751">
    <property type="protein sequence ID" value="CAG6445424.1"/>
    <property type="molecule type" value="Transcribed_RNA"/>
</dbReference>
<name>A0A8D8HE28_CULPI</name>
<dbReference type="EMBL" id="HBUE01004752">
    <property type="protein sequence ID" value="CAG6445426.1"/>
    <property type="molecule type" value="Transcribed_RNA"/>
</dbReference>